<reference evidence="2" key="1">
    <citation type="submission" date="2015-12" db="EMBL/GenBank/DDBJ databases">
        <authorList>
            <person name="Shamseldin A."/>
            <person name="Moawad H."/>
            <person name="Abd El-Rahim W.M."/>
            <person name="Sadowsky M.J."/>
        </authorList>
    </citation>
    <scope>NUCLEOTIDE SEQUENCE [LARGE SCALE GENOMIC DNA]</scope>
    <source>
        <strain evidence="2">JAM AC0309</strain>
    </source>
</reference>
<proteinExistence type="predicted"/>
<reference evidence="1 2" key="2">
    <citation type="submission" date="2016-01" db="EMBL/GenBank/DDBJ databases">
        <title>Microcella alkaliphila JAM AC0309 whole genome shotgun sequence.</title>
        <authorList>
            <person name="Kurata A."/>
            <person name="Hirose Y."/>
            <person name="Kishimoto N."/>
            <person name="Kobayashi T."/>
        </authorList>
    </citation>
    <scope>NUCLEOTIDE SEQUENCE [LARGE SCALE GENOMIC DNA]</scope>
    <source>
        <strain evidence="1 2">JAM AC0309</strain>
    </source>
</reference>
<organism evidence="1 2">
    <name type="scientific">Microcella alkaliphila</name>
    <dbReference type="NCBI Taxonomy" id="279828"/>
    <lineage>
        <taxon>Bacteria</taxon>
        <taxon>Bacillati</taxon>
        <taxon>Actinomycetota</taxon>
        <taxon>Actinomycetes</taxon>
        <taxon>Micrococcales</taxon>
        <taxon>Microbacteriaceae</taxon>
        <taxon>Microcella</taxon>
    </lineage>
</organism>
<gene>
    <name evidence="1" type="ORF">MalAC0309_1200</name>
</gene>
<dbReference type="Proteomes" id="UP000218965">
    <property type="component" value="Chromosome"/>
</dbReference>
<dbReference type="EMBL" id="AP017315">
    <property type="protein sequence ID" value="BAU32057.1"/>
    <property type="molecule type" value="Genomic_DNA"/>
</dbReference>
<dbReference type="AlphaFoldDB" id="A0A0U5B871"/>
<sequence length="59" mass="6448">MRAVEVDALDHFAWVASLVSPFAEALLVQHSHVRGRIGVPDLDSERVKQRLLGGQPADS</sequence>
<protein>
    <submittedName>
        <fullName evidence="1">Uncharacterized protein</fullName>
    </submittedName>
</protein>
<name>A0A0U5B871_9MICO</name>
<evidence type="ECO:0000313" key="1">
    <source>
        <dbReference type="EMBL" id="BAU32057.1"/>
    </source>
</evidence>
<accession>A0A0U5B871</accession>
<dbReference type="KEGG" id="malk:MalAC0309_1200"/>
<evidence type="ECO:0000313" key="2">
    <source>
        <dbReference type="Proteomes" id="UP000218965"/>
    </source>
</evidence>